<name>A0ABD3HHF7_9MARC</name>
<evidence type="ECO:0000313" key="3">
    <source>
        <dbReference type="Proteomes" id="UP001633002"/>
    </source>
</evidence>
<protein>
    <submittedName>
        <fullName evidence="2">Uncharacterized protein</fullName>
    </submittedName>
</protein>
<proteinExistence type="predicted"/>
<gene>
    <name evidence="2" type="ORF">R1sor_004613</name>
</gene>
<feature type="region of interest" description="Disordered" evidence="1">
    <location>
        <begin position="1"/>
        <end position="24"/>
    </location>
</feature>
<dbReference type="Proteomes" id="UP001633002">
    <property type="component" value="Unassembled WGS sequence"/>
</dbReference>
<keyword evidence="3" id="KW-1185">Reference proteome</keyword>
<reference evidence="2 3" key="1">
    <citation type="submission" date="2024-09" db="EMBL/GenBank/DDBJ databases">
        <title>Chromosome-scale assembly of Riccia sorocarpa.</title>
        <authorList>
            <person name="Paukszto L."/>
        </authorList>
    </citation>
    <scope>NUCLEOTIDE SEQUENCE [LARGE SCALE GENOMIC DNA]</scope>
    <source>
        <strain evidence="2">LP-2024</strain>
        <tissue evidence="2">Aerial parts of the thallus</tissue>
    </source>
</reference>
<organism evidence="2 3">
    <name type="scientific">Riccia sorocarpa</name>
    <dbReference type="NCBI Taxonomy" id="122646"/>
    <lineage>
        <taxon>Eukaryota</taxon>
        <taxon>Viridiplantae</taxon>
        <taxon>Streptophyta</taxon>
        <taxon>Embryophyta</taxon>
        <taxon>Marchantiophyta</taxon>
        <taxon>Marchantiopsida</taxon>
        <taxon>Marchantiidae</taxon>
        <taxon>Marchantiales</taxon>
        <taxon>Ricciaceae</taxon>
        <taxon>Riccia</taxon>
    </lineage>
</organism>
<sequence>MARCKQTALRKPKAASGQRVEVDASEVTFPDGVQRTGKVTLVRFDVPDSPAEVRISSPQEDIGVNKHPSSSRPYRDHISSSSSSSEDTEMTTGEPASNLPSPTSFQLDRIEIHDEAYQTWAVDYQKRALYTTPEIVLKLNAEDKKGHVRAKELDIVFYACKANAGFIELWWEQL</sequence>
<accession>A0ABD3HHF7</accession>
<feature type="compositionally biased region" description="Polar residues" evidence="1">
    <location>
        <begin position="90"/>
        <end position="104"/>
    </location>
</feature>
<evidence type="ECO:0000256" key="1">
    <source>
        <dbReference type="SAM" id="MobiDB-lite"/>
    </source>
</evidence>
<dbReference type="AlphaFoldDB" id="A0ABD3HHF7"/>
<comment type="caution">
    <text evidence="2">The sequence shown here is derived from an EMBL/GenBank/DDBJ whole genome shotgun (WGS) entry which is preliminary data.</text>
</comment>
<evidence type="ECO:0000313" key="2">
    <source>
        <dbReference type="EMBL" id="KAL3690962.1"/>
    </source>
</evidence>
<feature type="region of interest" description="Disordered" evidence="1">
    <location>
        <begin position="47"/>
        <end position="104"/>
    </location>
</feature>
<dbReference type="EMBL" id="JBJQOH010000003">
    <property type="protein sequence ID" value="KAL3690962.1"/>
    <property type="molecule type" value="Genomic_DNA"/>
</dbReference>